<protein>
    <submittedName>
        <fullName evidence="1">Uncharacterized protein</fullName>
    </submittedName>
</protein>
<organism evidence="1 2">
    <name type="scientific">Halobacillus dabanensis</name>
    <dbReference type="NCBI Taxonomy" id="240302"/>
    <lineage>
        <taxon>Bacteria</taxon>
        <taxon>Bacillati</taxon>
        <taxon>Bacillota</taxon>
        <taxon>Bacilli</taxon>
        <taxon>Bacillales</taxon>
        <taxon>Bacillaceae</taxon>
        <taxon>Halobacillus</taxon>
    </lineage>
</organism>
<accession>A0A1I3YZL0</accession>
<dbReference type="EMBL" id="FOSB01000012">
    <property type="protein sequence ID" value="SFK37255.1"/>
    <property type="molecule type" value="Genomic_DNA"/>
</dbReference>
<reference evidence="2" key="1">
    <citation type="submission" date="2016-10" db="EMBL/GenBank/DDBJ databases">
        <authorList>
            <person name="Varghese N."/>
            <person name="Submissions S."/>
        </authorList>
    </citation>
    <scope>NUCLEOTIDE SEQUENCE [LARGE SCALE GENOMIC DNA]</scope>
    <source>
        <strain evidence="2">CGMCC 1.3704</strain>
    </source>
</reference>
<dbReference type="RefSeq" id="WP_075037821.1">
    <property type="nucleotide sequence ID" value="NZ_FOSB01000012.1"/>
</dbReference>
<proteinExistence type="predicted"/>
<dbReference type="Pfam" id="PF22871">
    <property type="entry name" value="AimR"/>
    <property type="match status" value="1"/>
</dbReference>
<name>A0A1I3YZL0_HALDA</name>
<dbReference type="NCBIfam" id="NF038310">
    <property type="entry name" value="lysogeny_AimR"/>
    <property type="match status" value="1"/>
</dbReference>
<dbReference type="Proteomes" id="UP000183557">
    <property type="component" value="Unassembled WGS sequence"/>
</dbReference>
<keyword evidence="2" id="KW-1185">Reference proteome</keyword>
<dbReference type="AlphaFoldDB" id="A0A1I3YZL0"/>
<evidence type="ECO:0000313" key="1">
    <source>
        <dbReference type="EMBL" id="SFK37255.1"/>
    </source>
</evidence>
<dbReference type="InterPro" id="IPR047705">
    <property type="entry name" value="AimR-like"/>
</dbReference>
<sequence length="340" mass="40369">MTDNQVIEPSPLRQLQMTQKSSLYDVYLNNLRYYPKSDAVLRTRDFILSHFPKDLEEQIVCLEFLYMNDFFDDLAIILSTHSINREIRQLYRILVERLNKETTKDYLDELKSLHYTHPSLHCLHLFTFVYSYHDRKVYTALDKYLDNCEQALHKVDEPLMYYYLNQRYQELLFHHYWKTDNSILASRHAYKMINTEVSPRKKSRMYHDLALCNLFNGYESSMESLAMSVKIAEGHGLVPFVTAIKNHTLPFISAFHRQTDGIVTSDPVEQAHLELARGKYEATREILQSMSSLTPFQESYLGLATKDSEMLRHSYQRFIRERGDHFFARVPLEYMKRIQS</sequence>
<gene>
    <name evidence="1" type="ORF">SAMN04487936_11275</name>
</gene>
<dbReference type="OrthoDB" id="2692106at2"/>
<evidence type="ECO:0000313" key="2">
    <source>
        <dbReference type="Proteomes" id="UP000183557"/>
    </source>
</evidence>